<dbReference type="Proteomes" id="UP000248840">
    <property type="component" value="Unassembled WGS sequence"/>
</dbReference>
<dbReference type="InterPro" id="IPR025380">
    <property type="entry name" value="DUF4369"/>
</dbReference>
<keyword evidence="7" id="KW-1185">Reference proteome</keyword>
<comment type="subcellular location">
    <subcellularLocation>
        <location evidence="1">Cell envelope</location>
    </subcellularLocation>
</comment>
<dbReference type="InterPro" id="IPR033395">
    <property type="entry name" value="DUF5106"/>
</dbReference>
<evidence type="ECO:0000259" key="5">
    <source>
        <dbReference type="PROSITE" id="PS51352"/>
    </source>
</evidence>
<accession>A0A328Y850</accession>
<protein>
    <submittedName>
        <fullName evidence="6">Uncharacterized protein DUF4369</fullName>
    </submittedName>
</protein>
<dbReference type="InterPro" id="IPR013766">
    <property type="entry name" value="Thioredoxin_domain"/>
</dbReference>
<dbReference type="Pfam" id="PF17127">
    <property type="entry name" value="DUF5106"/>
    <property type="match status" value="1"/>
</dbReference>
<proteinExistence type="predicted"/>
<evidence type="ECO:0000256" key="4">
    <source>
        <dbReference type="ARBA" id="ARBA00023284"/>
    </source>
</evidence>
<dbReference type="CDD" id="cd02966">
    <property type="entry name" value="TlpA_like_family"/>
    <property type="match status" value="1"/>
</dbReference>
<dbReference type="RefSeq" id="WP_112113866.1">
    <property type="nucleotide sequence ID" value="NZ_QLSZ01000011.1"/>
</dbReference>
<keyword evidence="2" id="KW-0201">Cytochrome c-type biogenesis</keyword>
<comment type="caution">
    <text evidence="6">The sequence shown here is derived from an EMBL/GenBank/DDBJ whole genome shotgun (WGS) entry which is preliminary data.</text>
</comment>
<evidence type="ECO:0000256" key="2">
    <source>
        <dbReference type="ARBA" id="ARBA00022748"/>
    </source>
</evidence>
<sequence length="515" mass="60282">MMKKFWFYFVLCSFSLVTYGQQEYEITINLKKCKDTMAYLTYYQFDKTLIKDTCTTIKNGKIIFKGKGKLEKGIYSLISQNKTIYFDFFVDDQTQKLTLNNDSDPTDFEGLKADNAPLEDSFFDYIRFIGKQNKSFQDYKLSVNPKTKKDTLLLADKQKELDKIIQEYEQKFIEKNKGSYIANVVTLKTEKLLKNIPLATNGRPDSIKVYNYYRKHYWDDVDFKDEATLRNPFFFSKFKRYFESVIPVHPDTVTMEVDRILEKPKEGSLIYKLMLAHLVYNYETTKIMGFDKVFVHMSDAYFKTGKASGIYDDESVVGKIIKRADLLKPLLVGAIAPDLAMIKAKDYEIVNKMGFEDAKTGDEVTKVFYKNVNQLNQMFVHLHSVSAKYLILVFWDVDCGHCQKEIPKLIDLYNELKKENKDVKVYGVYTMHQGEKYMKYINEKGLNDWINVYDGAHLNNVTVKYDVYSTPVIYILDKDKKIKAKRIGVEQIRDIFNEMDKEDNIGNKTKNNNRL</sequence>
<dbReference type="EMBL" id="QLSZ01000011">
    <property type="protein sequence ID" value="RAR70208.1"/>
    <property type="molecule type" value="Genomic_DNA"/>
</dbReference>
<dbReference type="Pfam" id="PF14289">
    <property type="entry name" value="DUF4369"/>
    <property type="match status" value="1"/>
</dbReference>
<dbReference type="Pfam" id="PF13905">
    <property type="entry name" value="Thioredoxin_8"/>
    <property type="match status" value="1"/>
</dbReference>
<dbReference type="OrthoDB" id="6399635at2"/>
<dbReference type="PROSITE" id="PS51352">
    <property type="entry name" value="THIOREDOXIN_2"/>
    <property type="match status" value="1"/>
</dbReference>
<evidence type="ECO:0000256" key="1">
    <source>
        <dbReference type="ARBA" id="ARBA00004196"/>
    </source>
</evidence>
<gene>
    <name evidence="6" type="ORF">CLV55_11133</name>
</gene>
<dbReference type="GO" id="GO:0030313">
    <property type="term" value="C:cell envelope"/>
    <property type="evidence" value="ECO:0007669"/>
    <property type="project" value="UniProtKB-SubCell"/>
</dbReference>
<feature type="domain" description="Thioredoxin" evidence="5">
    <location>
        <begin position="330"/>
        <end position="504"/>
    </location>
</feature>
<keyword evidence="4" id="KW-0676">Redox-active center</keyword>
<keyword evidence="3" id="KW-1015">Disulfide bond</keyword>
<dbReference type="InterPro" id="IPR012336">
    <property type="entry name" value="Thioredoxin-like_fold"/>
</dbReference>
<dbReference type="SUPFAM" id="SSF52833">
    <property type="entry name" value="Thioredoxin-like"/>
    <property type="match status" value="1"/>
</dbReference>
<dbReference type="AlphaFoldDB" id="A0A328Y850"/>
<dbReference type="InterPro" id="IPR036249">
    <property type="entry name" value="Thioredoxin-like_sf"/>
</dbReference>
<name>A0A328Y850_9FLAO</name>
<evidence type="ECO:0000313" key="7">
    <source>
        <dbReference type="Proteomes" id="UP000248840"/>
    </source>
</evidence>
<dbReference type="PANTHER" id="PTHR42852">
    <property type="entry name" value="THIOL:DISULFIDE INTERCHANGE PROTEIN DSBE"/>
    <property type="match status" value="1"/>
</dbReference>
<dbReference type="InterPro" id="IPR050553">
    <property type="entry name" value="Thioredoxin_ResA/DsbE_sf"/>
</dbReference>
<evidence type="ECO:0000313" key="6">
    <source>
        <dbReference type="EMBL" id="RAR70208.1"/>
    </source>
</evidence>
<dbReference type="PANTHER" id="PTHR42852:SF6">
    <property type="entry name" value="THIOL:DISULFIDE INTERCHANGE PROTEIN DSBE"/>
    <property type="match status" value="1"/>
</dbReference>
<organism evidence="6 7">
    <name type="scientific">Flavobacterium aciduliphilum</name>
    <dbReference type="NCBI Taxonomy" id="1101402"/>
    <lineage>
        <taxon>Bacteria</taxon>
        <taxon>Pseudomonadati</taxon>
        <taxon>Bacteroidota</taxon>
        <taxon>Flavobacteriia</taxon>
        <taxon>Flavobacteriales</taxon>
        <taxon>Flavobacteriaceae</taxon>
        <taxon>Flavobacterium</taxon>
    </lineage>
</organism>
<reference evidence="6 7" key="1">
    <citation type="submission" date="2018-06" db="EMBL/GenBank/DDBJ databases">
        <title>Genomic Encyclopedia of Archaeal and Bacterial Type Strains, Phase II (KMG-II): from individual species to whole genera.</title>
        <authorList>
            <person name="Goeker M."/>
        </authorList>
    </citation>
    <scope>NUCLEOTIDE SEQUENCE [LARGE SCALE GENOMIC DNA]</scope>
    <source>
        <strain evidence="6 7">DSM 25663</strain>
    </source>
</reference>
<dbReference type="GO" id="GO:0017004">
    <property type="term" value="P:cytochrome complex assembly"/>
    <property type="evidence" value="ECO:0007669"/>
    <property type="project" value="UniProtKB-KW"/>
</dbReference>
<evidence type="ECO:0000256" key="3">
    <source>
        <dbReference type="ARBA" id="ARBA00023157"/>
    </source>
</evidence>
<dbReference type="Gene3D" id="3.40.30.10">
    <property type="entry name" value="Glutaredoxin"/>
    <property type="match status" value="1"/>
</dbReference>